<protein>
    <submittedName>
        <fullName evidence="2">Uncharacterized protein</fullName>
    </submittedName>
</protein>
<keyword evidence="1" id="KW-1133">Transmembrane helix</keyword>
<accession>A0A0C3RFY9</accession>
<feature type="transmembrane region" description="Helical" evidence="1">
    <location>
        <begin position="257"/>
        <end position="277"/>
    </location>
</feature>
<keyword evidence="3" id="KW-1185">Reference proteome</keyword>
<comment type="caution">
    <text evidence="2">The sequence shown here is derived from an EMBL/GenBank/DDBJ whole genome shotgun (WGS) entry which is preliminary data.</text>
</comment>
<keyword evidence="1" id="KW-0812">Transmembrane</keyword>
<feature type="transmembrane region" description="Helical" evidence="1">
    <location>
        <begin position="147"/>
        <end position="168"/>
    </location>
</feature>
<dbReference type="EMBL" id="JPIU01000039">
    <property type="protein sequence ID" value="KIO44269.1"/>
    <property type="molecule type" value="Genomic_DNA"/>
</dbReference>
<organism evidence="2 3">
    <name type="scientific">Sanguibacteroides justesenii</name>
    <dbReference type="NCBI Taxonomy" id="1547597"/>
    <lineage>
        <taxon>Bacteria</taxon>
        <taxon>Pseudomonadati</taxon>
        <taxon>Bacteroidota</taxon>
        <taxon>Bacteroidia</taxon>
        <taxon>Bacteroidales</taxon>
        <taxon>Porphyromonadaceae</taxon>
        <taxon>Sanguibacteroides</taxon>
    </lineage>
</organism>
<proteinExistence type="predicted"/>
<dbReference type="Proteomes" id="UP000031980">
    <property type="component" value="Unassembled WGS sequence"/>
</dbReference>
<feature type="transmembrane region" description="Helical" evidence="1">
    <location>
        <begin position="224"/>
        <end position="245"/>
    </location>
</feature>
<dbReference type="AlphaFoldDB" id="A0A0C3RFY9"/>
<name>A0A0C3RFY9_9PORP</name>
<feature type="transmembrane region" description="Helical" evidence="1">
    <location>
        <begin position="175"/>
        <end position="192"/>
    </location>
</feature>
<evidence type="ECO:0000256" key="1">
    <source>
        <dbReference type="SAM" id="Phobius"/>
    </source>
</evidence>
<keyword evidence="1" id="KW-0472">Membrane</keyword>
<feature type="transmembrane region" description="Helical" evidence="1">
    <location>
        <begin position="60"/>
        <end position="80"/>
    </location>
</feature>
<feature type="transmembrane region" description="Helical" evidence="1">
    <location>
        <begin position="21"/>
        <end position="40"/>
    </location>
</feature>
<feature type="transmembrane region" description="Helical" evidence="1">
    <location>
        <begin position="110"/>
        <end position="135"/>
    </location>
</feature>
<gene>
    <name evidence="2" type="ORF">BA92_08635</name>
</gene>
<reference evidence="2 3" key="1">
    <citation type="submission" date="2014-07" db="EMBL/GenBank/DDBJ databases">
        <title>Porphyromonadaceae bacterium OUH 308042 = ATCC BAA-2681 = DSM 28342 draft genome.</title>
        <authorList>
            <person name="Sydenham T.V."/>
            <person name="Hasman H."/>
            <person name="Justensen U.S."/>
        </authorList>
    </citation>
    <scope>NUCLEOTIDE SEQUENCE [LARGE SCALE GENOMIC DNA]</scope>
    <source>
        <strain evidence="2 3">OUH 308042</strain>
    </source>
</reference>
<evidence type="ECO:0000313" key="2">
    <source>
        <dbReference type="EMBL" id="KIO44269.1"/>
    </source>
</evidence>
<evidence type="ECO:0000313" key="3">
    <source>
        <dbReference type="Proteomes" id="UP000031980"/>
    </source>
</evidence>
<sequence>MEKTTLKAAITYESKLVKRNWLFYLFIFGVFIYTLGLPLLDTYQYEYINWRKFVFASSFSLFGIHFLNLFQSIIVAFIVCDIHRKRKKAETREVLSARPIGNGRSFLGEILGILIPFFAIDVIFVISLMSTGILIPDSPVNLWVNLFYLLTYVLPTLVFITGLSVLVNRLVKHPFVSWLILIVFLYLAYTYLTTPLHGIFDFRGSSLPNSFSTLVGFMHMENYLLQRGAILLLGISLLYFAVPFTKRQPGTPGKKRYLTIPAFLCFVLAVGLGVIYVTNFQSRLKNRIGYRETFLKYNEYPKARVIEHDITYRPGGDKFSATSRMKIQNRKKTTMEQLLLFLNPGLKIDKIESGGQNLPFHRDRQVIVIERPLAPGENIEIEITYGGTIDEDIYQVNIPDDEFFSPRTDREGENYGNRTAFVSDKYTLLLPQVMWYPTAVPPVWLQASKETNFTDYTLHVKNPGGMTVLSQGKPTREGDNVTFNNLQNLTGLTLCIGNYEKRAITVDSLTVEFYTYPGNSFYMKYFDEWEALKKDNPDREKNLKEIFYECKNEIEYNTPIPYPFKYFKLIEVPSSSYFWTNKTSFSDNNSFSDNIQPEMALFWERLCRVQSTHPGTFSKDPNQDESVEEYVLYRQMPAFLSRIGIKNIFSNYNSSLTSDSYQGIESIFKNMINPRLSESEISPKILNHFAEKGLKGIIAEGYSREQSSAISLKVSHLLGYLATITTWDSLNRFMHEFNERIRFQETDFDSFLEEFEQRFGQNIKPYMDEWYTSHQIPLLTIKDLSLKTTGKTRIIDFKVGNISETDGIVSLLITDMYGAITGYDRNYLIKPGEFKRIVIHANIEHRLELTTNFSGILPNDNILFSPGEFPFSGPVPKEGVTPIDRNEFYPPGEIVVDNEDENFQLIDSANNRKRLADLFRNESDQEYVNPQNLKANAWNPILEKGMYGNRIRSAFVKEVGTGQFKAEWTANLPEAGKYEIFIYRPHYTTSRRDIYTTDFPGMKNYYTVYTPQGKEEIILEVQEGNFDLSNLYLLPEEEAWVSLGKFNLPAGESRVVLDDRGVDHPFTSEKYRYSFIQLVIADAVKWVKEK</sequence>